<dbReference type="EMBL" id="JACHFE010000003">
    <property type="protein sequence ID" value="MBB5321170.1"/>
    <property type="molecule type" value="Genomic_DNA"/>
</dbReference>
<name>A0A840UCW0_9GAMM</name>
<dbReference type="Proteomes" id="UP000591735">
    <property type="component" value="Unassembled WGS sequence"/>
</dbReference>
<dbReference type="SMART" id="SM00736">
    <property type="entry name" value="CADG"/>
    <property type="match status" value="2"/>
</dbReference>
<evidence type="ECO:0000313" key="2">
    <source>
        <dbReference type="EMBL" id="MBB5321170.1"/>
    </source>
</evidence>
<reference evidence="2 3" key="1">
    <citation type="submission" date="2020-08" db="EMBL/GenBank/DDBJ databases">
        <title>Genomic Encyclopedia of Type Strains, Phase IV (KMG-IV): sequencing the most valuable type-strain genomes for metagenomic binning, comparative biology and taxonomic classification.</title>
        <authorList>
            <person name="Goeker M."/>
        </authorList>
    </citation>
    <scope>NUCLEOTIDE SEQUENCE [LARGE SCALE GENOMIC DNA]</scope>
    <source>
        <strain evidence="2 3">DSM 22359</strain>
    </source>
</reference>
<dbReference type="InterPro" id="IPR018247">
    <property type="entry name" value="EF_Hand_1_Ca_BS"/>
</dbReference>
<dbReference type="Pfam" id="PF05345">
    <property type="entry name" value="He_PIG"/>
    <property type="match status" value="4"/>
</dbReference>
<dbReference type="SMART" id="SM00710">
    <property type="entry name" value="PbH1"/>
    <property type="match status" value="5"/>
</dbReference>
<dbReference type="InterPro" id="IPR015919">
    <property type="entry name" value="Cadherin-like_sf"/>
</dbReference>
<proteinExistence type="predicted"/>
<dbReference type="Gene3D" id="2.60.40.10">
    <property type="entry name" value="Immunoglobulins"/>
    <property type="match status" value="7"/>
</dbReference>
<dbReference type="SUPFAM" id="SSF51126">
    <property type="entry name" value="Pectin lyase-like"/>
    <property type="match status" value="2"/>
</dbReference>
<dbReference type="SUPFAM" id="SSF49313">
    <property type="entry name" value="Cadherin-like"/>
    <property type="match status" value="3"/>
</dbReference>
<comment type="caution">
    <text evidence="2">The sequence shown here is derived from an EMBL/GenBank/DDBJ whole genome shotgun (WGS) entry which is preliminary data.</text>
</comment>
<sequence length="2245" mass="239355">MLLFASQVSAQESLCAVVKIEIAQELTLERQGFEANMRITNSLDTLALEQVTIDLLFEDADGNVVVASSDPDHDSASFFISLDDYAGINSVETGANGALTDGKIDPAEVADLRWLIVPTVGAGGDDGEGRLYYVGAELSFTYGGESQTMDVSPDTIVVKPQPNLTLDYFLPEEVNGDNPFTPEIEPVEPYHLGVRIANNGSGPARSVKIQSAQPTIVENERGLLVDFLITGSFIDDQSASKSLLLNFGDIPADANKTGCWVMETSLTGRFTEFDATVSHADEFGGELTSLIESINTHRLVHDVLLDLPGRDTVRDFLAEAGTSLRVYESESTGTNLADCSDCLAVTSRNGSLGSATAGGAGVNRILTTSSAAGPVHIKTSDPYEGSEPLTAVIRADGKVLPPANYWLSKSIQDDKIHYDYYVNVFDTTGDSSYTLTFGGEVQVNQPPVIQPIASYTGYETGQVGFLVQSSDPDKSTPELVASNLPAGATFEDKGNGQGVFNWHPQVGQAGSYQPMFAASDGALNATRSTTVTIFPEDDRDGDGMSDDWERANFGDLSRDGTGDFDGDGILDLDEYRRDSDPTVAQQAPATPQLASPAFGAEVSTRTPVLQVTNGSHGGSIGAVDYTFEVYEDESLTRQVGVISGVPEGEATTEVTLDNYTLGATLSDNTTYYWRANARTAAGSSEWVNGRFFVNTANDLPVAFSVSKPSDMTLVDTLTPTLITNNSSDIDGDTLSYSFAVYGEDDAGLTDPVAEVSGVSQGNGGQTAWTVSRPLINGQLYYWVASVTDEHGATTAADPASFIVSTSNLAPSAPVVEAPGEGQVVPETTVTLQVGNARDPERRSLEYWFELDEVDTFDSSALQASPAITEGNGTTTWSVEGLERGQIYYWRAKADDGSAHGPWMTASFRVYTDAKPPTLPTLGNPAPDAWVEVLAPALSVHPATDPNGDAVSYQFELYADEGLEETVDQATVDTLSWTPSQPLANHEYYYWRARAMDAGGLASAWSQSQRFFINKDGIDDAPTLEFVQPDEDIDTYGGNILLQWVDSDPDSDATIDLYYNGNHPIAVGIPENDDGEGDRYRWNIDGLPVGTYTVSAVISDGLNEVPVDACCTITKSSRELAAKVTAVTENRTDESGLSTAEFDVVLDGAPRVDTSVVLNVSLSDDTEGRILDDLTYLEFTTENWSEPQRIRVQGVDDCETDGDIRYHLQFAPAVSSDPTFEGTLTPAVEIVNRDNEQTGQSLFICDYQPVGQQSSGGQVQYEYRARLTNRGLGINGASADATAQQPEMSLVAGMPVSFPAAARGESVWSEGSFTVSVPTGLQPNLASIAWSIAGSAPSVVSTPPDEAMDGQEYTYQVMATGRAGDVFSYSLADAPDGMVIDTSTGRIQWTPEMDQQGSQRVVVEVRDQFGGVSRQAFTIEVSPNGSIARVFVIDLNPEGDADFHSVEEALAALPSEFVRPITLRLRSSGNQVDHQGIHLASVAPTSDKPLTLVFEESYQLELNATANGDRAVAVKVPNVRLQGEGGGILVRNQGFDNVLAVELAAQGDSGFVAVERLRIRGDITGEPQTAGGVLSRMNGVRALIRNNDIRGFRGVDNGFAARVSGEVYLYNNSLIKNRTGLVAEAVTGRIANTLAVDNGSDYQLQGDAWPQTANNLSSDASSPNAAFHDRAVEFVDVGAGNYALAPWDEGARAQGVDLSQGVPFSFTDDINLQTREQPWDIGAYGVGEVSNWPPAIDSEAVTQVDQGEAYLYQVAASDEDGDSLTYDLAEAPAGMTISATGEISWEPSEDQVGDHEVVVEVTDGRGGIAQQPFTLLVSPAGSGGARLVTVDTDPSTGADYEDLQSAIEAEAGDLETPLLIRVRASSGILDTTPVVIDGFKTNSEQPVTIVLEAGYHLLVDALEDDVYAMTIRDDFVRVRSTGGQITVRNNGYEGVGGIRVEQQNPGAVVMLDALKLVGAITGEPSDGSGILAGDANATYVLRNNRVSGFTGSYTNQGITTAGPAFVYNNTLIGNRIGMRVEHPESRIINNLSSGNASDYESWSGTWGTTGHNLSSDATSPDTGFRNRTVAFVDRQDSGFQLAPWDTAAVGEGQDLSTVEDYAFATDASGAQRTTPWDIGALGVGEVNNWPPSITSDPNTQATQNERFTYQVAAEDPDGDTLTYALQRAPGGMTIGSDSGLIEWTPGSGHEGGYPVVVQVSDGYGGSAKQSFSVIVEAVEDEPGGGIVDIVKSIFDWLKDLFSGWFG</sequence>
<feature type="domain" description="Dystroglycan-type cadherin-like" evidence="1">
    <location>
        <begin position="1733"/>
        <end position="1823"/>
    </location>
</feature>
<protein>
    <recommendedName>
        <fullName evidence="1">Dystroglycan-type cadherin-like domain-containing protein</fullName>
    </recommendedName>
</protein>
<gene>
    <name evidence="2" type="ORF">HNR38_001656</name>
</gene>
<dbReference type="InterPro" id="IPR006644">
    <property type="entry name" value="Cadg"/>
</dbReference>
<dbReference type="InterPro" id="IPR011050">
    <property type="entry name" value="Pectin_lyase_fold/virulence"/>
</dbReference>
<feature type="domain" description="Dystroglycan-type cadherin-like" evidence="1">
    <location>
        <begin position="2130"/>
        <end position="2221"/>
    </location>
</feature>
<dbReference type="RefSeq" id="WP_183701989.1">
    <property type="nucleotide sequence ID" value="NZ_JACHFE010000003.1"/>
</dbReference>
<dbReference type="InterPro" id="IPR036116">
    <property type="entry name" value="FN3_sf"/>
</dbReference>
<dbReference type="InterPro" id="IPR013783">
    <property type="entry name" value="Ig-like_fold"/>
</dbReference>
<organism evidence="2 3">
    <name type="scientific">Marinobacter oulmenensis</name>
    <dbReference type="NCBI Taxonomy" id="643747"/>
    <lineage>
        <taxon>Bacteria</taxon>
        <taxon>Pseudomonadati</taxon>
        <taxon>Pseudomonadota</taxon>
        <taxon>Gammaproteobacteria</taxon>
        <taxon>Pseudomonadales</taxon>
        <taxon>Marinobacteraceae</taxon>
        <taxon>Marinobacter</taxon>
    </lineage>
</organism>
<dbReference type="GO" id="GO:0016020">
    <property type="term" value="C:membrane"/>
    <property type="evidence" value="ECO:0007669"/>
    <property type="project" value="InterPro"/>
</dbReference>
<dbReference type="PROSITE" id="PS00018">
    <property type="entry name" value="EF_HAND_1"/>
    <property type="match status" value="1"/>
</dbReference>
<dbReference type="GO" id="GO:0005509">
    <property type="term" value="F:calcium ion binding"/>
    <property type="evidence" value="ECO:0007669"/>
    <property type="project" value="InterPro"/>
</dbReference>
<evidence type="ECO:0000259" key="1">
    <source>
        <dbReference type="SMART" id="SM00736"/>
    </source>
</evidence>
<evidence type="ECO:0000313" key="3">
    <source>
        <dbReference type="Proteomes" id="UP000591735"/>
    </source>
</evidence>
<dbReference type="InterPro" id="IPR006626">
    <property type="entry name" value="PbH1"/>
</dbReference>
<keyword evidence="3" id="KW-1185">Reference proteome</keyword>
<accession>A0A840UCW0</accession>
<dbReference type="SUPFAM" id="SSF49265">
    <property type="entry name" value="Fibronectin type III"/>
    <property type="match status" value="1"/>
</dbReference>